<organism evidence="1 2">
    <name type="scientific">Escallonia herrerae</name>
    <dbReference type="NCBI Taxonomy" id="1293975"/>
    <lineage>
        <taxon>Eukaryota</taxon>
        <taxon>Viridiplantae</taxon>
        <taxon>Streptophyta</taxon>
        <taxon>Embryophyta</taxon>
        <taxon>Tracheophyta</taxon>
        <taxon>Spermatophyta</taxon>
        <taxon>Magnoliopsida</taxon>
        <taxon>eudicotyledons</taxon>
        <taxon>Gunneridae</taxon>
        <taxon>Pentapetalae</taxon>
        <taxon>asterids</taxon>
        <taxon>campanulids</taxon>
        <taxon>Escalloniales</taxon>
        <taxon>Escalloniaceae</taxon>
        <taxon>Escallonia</taxon>
    </lineage>
</organism>
<gene>
    <name evidence="1" type="ORF">RJ639_038858</name>
</gene>
<sequence length="72" mass="7973">MDPGKVVIPDKSSATFLSLVGNLDKRVKLDESIKNVDGRYFPALSVMAAKASYENEAYIKNVVSEHWEVSTI</sequence>
<dbReference type="AlphaFoldDB" id="A0AA88WP98"/>
<protein>
    <submittedName>
        <fullName evidence="1">Uncharacterized protein</fullName>
    </submittedName>
</protein>
<evidence type="ECO:0000313" key="1">
    <source>
        <dbReference type="EMBL" id="KAK3030109.1"/>
    </source>
</evidence>
<name>A0AA88WP98_9ASTE</name>
<dbReference type="GO" id="GO:0006629">
    <property type="term" value="P:lipid metabolic process"/>
    <property type="evidence" value="ECO:0007669"/>
    <property type="project" value="InterPro"/>
</dbReference>
<dbReference type="PANTHER" id="PTHR46086:SF17">
    <property type="entry name" value="ALPHA_BETA-HYDROLASES SUPERFAMILY PROTEIN"/>
    <property type="match status" value="1"/>
</dbReference>
<dbReference type="GO" id="GO:0004806">
    <property type="term" value="F:triacylglycerol lipase activity"/>
    <property type="evidence" value="ECO:0007669"/>
    <property type="project" value="InterPro"/>
</dbReference>
<accession>A0AA88WP98</accession>
<dbReference type="Proteomes" id="UP001188597">
    <property type="component" value="Unassembled WGS sequence"/>
</dbReference>
<comment type="caution">
    <text evidence="1">The sequence shown here is derived from an EMBL/GenBank/DDBJ whole genome shotgun (WGS) entry which is preliminary data.</text>
</comment>
<dbReference type="EMBL" id="JAVXUP010000351">
    <property type="protein sequence ID" value="KAK3030109.1"/>
    <property type="molecule type" value="Genomic_DNA"/>
</dbReference>
<evidence type="ECO:0000313" key="2">
    <source>
        <dbReference type="Proteomes" id="UP001188597"/>
    </source>
</evidence>
<proteinExistence type="predicted"/>
<keyword evidence="2" id="KW-1185">Reference proteome</keyword>
<dbReference type="InterPro" id="IPR044819">
    <property type="entry name" value="OBL-like"/>
</dbReference>
<dbReference type="PANTHER" id="PTHR46086">
    <property type="entry name" value="ALPHA/BETA-HYDROLASES SUPERFAMILY PROTEIN"/>
    <property type="match status" value="1"/>
</dbReference>
<reference evidence="1" key="1">
    <citation type="submission" date="2022-12" db="EMBL/GenBank/DDBJ databases">
        <title>Draft genome assemblies for two species of Escallonia (Escalloniales).</title>
        <authorList>
            <person name="Chanderbali A."/>
            <person name="Dervinis C."/>
            <person name="Anghel I."/>
            <person name="Soltis D."/>
            <person name="Soltis P."/>
            <person name="Zapata F."/>
        </authorList>
    </citation>
    <scope>NUCLEOTIDE SEQUENCE</scope>
    <source>
        <strain evidence="1">UCBG64.0493</strain>
        <tissue evidence="1">Leaf</tissue>
    </source>
</reference>